<dbReference type="AlphaFoldDB" id="A0ABD3S5X3"/>
<evidence type="ECO:0000313" key="8">
    <source>
        <dbReference type="EMBL" id="KAL3819900.1"/>
    </source>
</evidence>
<dbReference type="InterPro" id="IPR017930">
    <property type="entry name" value="Myb_dom"/>
</dbReference>
<comment type="caution">
    <text evidence="8">The sequence shown here is derived from an EMBL/GenBank/DDBJ whole genome shotgun (WGS) entry which is preliminary data.</text>
</comment>
<sequence length="363" mass="41310">MKRIQQQSYGFPNDFISESPGFLPQSYGAPQQSAPMGFFNQNLWPGTSSSTIISRLGSPATAFYATEHYMGLSQCDFHEEFKNSYQFQQSGNGFFGDSQSQARVESENQLSNNNYINQCSNYSENEQLLHLKNKLLGDFDDTNQDLCVSQNSYASHFANTRQFGIQPGCLSNTSSNNSVQLGAVSSNKTRIRWSQDLHDRFVECVNRLGGSDKATPKAILKLMDTEGLTIYHVKSHLQKYRNAKYIPESAEGKSEKSTSTNNVAQMDIRTGMQLKEALQMQIDVQRHLHEQLEIQKTLQFRIEEQSKQLKRMFEEQQKTTRSLVETINSDNKKSVDNLSPTFEDPDIFVLETSDDDMVFPFSR</sequence>
<dbReference type="InterPro" id="IPR006447">
    <property type="entry name" value="Myb_dom_plants"/>
</dbReference>
<comment type="similarity">
    <text evidence="2">Belongs to the MYB-CC family.</text>
</comment>
<dbReference type="FunFam" id="1.10.10.60:FF:000002">
    <property type="entry name" value="Myb family transcription factor"/>
    <property type="match status" value="1"/>
</dbReference>
<dbReference type="EMBL" id="JBJXBP010000007">
    <property type="protein sequence ID" value="KAL3819900.1"/>
    <property type="molecule type" value="Genomic_DNA"/>
</dbReference>
<dbReference type="Pfam" id="PF00249">
    <property type="entry name" value="Myb_DNA-binding"/>
    <property type="match status" value="1"/>
</dbReference>
<protein>
    <recommendedName>
        <fullName evidence="7">HTH myb-type domain-containing protein</fullName>
    </recommendedName>
</protein>
<feature type="domain" description="HTH myb-type" evidence="7">
    <location>
        <begin position="185"/>
        <end position="245"/>
    </location>
</feature>
<dbReference type="GO" id="GO:0005634">
    <property type="term" value="C:nucleus"/>
    <property type="evidence" value="ECO:0007669"/>
    <property type="project" value="UniProtKB-SubCell"/>
</dbReference>
<comment type="subcellular location">
    <subcellularLocation>
        <location evidence="1">Nucleus</location>
    </subcellularLocation>
</comment>
<evidence type="ECO:0000259" key="7">
    <source>
        <dbReference type="PROSITE" id="PS51294"/>
    </source>
</evidence>
<proteinExistence type="inferred from homology"/>
<organism evidence="8 9">
    <name type="scientific">Penstemon smallii</name>
    <dbReference type="NCBI Taxonomy" id="265156"/>
    <lineage>
        <taxon>Eukaryota</taxon>
        <taxon>Viridiplantae</taxon>
        <taxon>Streptophyta</taxon>
        <taxon>Embryophyta</taxon>
        <taxon>Tracheophyta</taxon>
        <taxon>Spermatophyta</taxon>
        <taxon>Magnoliopsida</taxon>
        <taxon>eudicotyledons</taxon>
        <taxon>Gunneridae</taxon>
        <taxon>Pentapetalae</taxon>
        <taxon>asterids</taxon>
        <taxon>lamiids</taxon>
        <taxon>Lamiales</taxon>
        <taxon>Plantaginaceae</taxon>
        <taxon>Cheloneae</taxon>
        <taxon>Penstemon</taxon>
    </lineage>
</organism>
<keyword evidence="5" id="KW-0804">Transcription</keyword>
<evidence type="ECO:0000256" key="5">
    <source>
        <dbReference type="ARBA" id="ARBA00023163"/>
    </source>
</evidence>
<evidence type="ECO:0000256" key="2">
    <source>
        <dbReference type="ARBA" id="ARBA00006783"/>
    </source>
</evidence>
<accession>A0ABD3S5X3</accession>
<dbReference type="Proteomes" id="UP001634393">
    <property type="component" value="Unassembled WGS sequence"/>
</dbReference>
<dbReference type="InterPro" id="IPR009057">
    <property type="entry name" value="Homeodomain-like_sf"/>
</dbReference>
<evidence type="ECO:0000256" key="4">
    <source>
        <dbReference type="ARBA" id="ARBA00023054"/>
    </source>
</evidence>
<dbReference type="NCBIfam" id="TIGR01557">
    <property type="entry name" value="myb_SHAQKYF"/>
    <property type="match status" value="1"/>
</dbReference>
<reference evidence="8 9" key="1">
    <citation type="submission" date="2024-12" db="EMBL/GenBank/DDBJ databases">
        <title>The unique morphological basis and parallel evolutionary history of personate flowers in Penstemon.</title>
        <authorList>
            <person name="Depatie T.H."/>
            <person name="Wessinger C.A."/>
        </authorList>
    </citation>
    <scope>NUCLEOTIDE SEQUENCE [LARGE SCALE GENOMIC DNA]</scope>
    <source>
        <strain evidence="8">WTNN_2</strain>
        <tissue evidence="8">Leaf</tissue>
    </source>
</reference>
<dbReference type="PROSITE" id="PS51294">
    <property type="entry name" value="HTH_MYB"/>
    <property type="match status" value="1"/>
</dbReference>
<evidence type="ECO:0000313" key="9">
    <source>
        <dbReference type="Proteomes" id="UP001634393"/>
    </source>
</evidence>
<dbReference type="InterPro" id="IPR001005">
    <property type="entry name" value="SANT/Myb"/>
</dbReference>
<evidence type="ECO:0000256" key="6">
    <source>
        <dbReference type="ARBA" id="ARBA00023242"/>
    </source>
</evidence>
<dbReference type="InterPro" id="IPR025756">
    <property type="entry name" value="Myb_CC_LHEQLE"/>
</dbReference>
<keyword evidence="4" id="KW-0175">Coiled coil</keyword>
<dbReference type="Gene3D" id="1.10.10.60">
    <property type="entry name" value="Homeodomain-like"/>
    <property type="match status" value="1"/>
</dbReference>
<dbReference type="Pfam" id="PF14379">
    <property type="entry name" value="Myb_CC_LHEQLE"/>
    <property type="match status" value="1"/>
</dbReference>
<keyword evidence="6" id="KW-0539">Nucleus</keyword>
<dbReference type="InterPro" id="IPR046955">
    <property type="entry name" value="PHR1-like"/>
</dbReference>
<keyword evidence="3" id="KW-0805">Transcription regulation</keyword>
<keyword evidence="9" id="KW-1185">Reference proteome</keyword>
<dbReference type="SUPFAM" id="SSF46689">
    <property type="entry name" value="Homeodomain-like"/>
    <property type="match status" value="1"/>
</dbReference>
<evidence type="ECO:0000256" key="1">
    <source>
        <dbReference type="ARBA" id="ARBA00004123"/>
    </source>
</evidence>
<gene>
    <name evidence="8" type="ORF">ACJIZ3_005805</name>
</gene>
<name>A0ABD3S5X3_9LAMI</name>
<dbReference type="PANTHER" id="PTHR31499:SF85">
    <property type="entry name" value="TRANSCRIPTION FACTOR MYB-RELATED FAMILY"/>
    <property type="match status" value="1"/>
</dbReference>
<evidence type="ECO:0000256" key="3">
    <source>
        <dbReference type="ARBA" id="ARBA00023015"/>
    </source>
</evidence>
<dbReference type="PANTHER" id="PTHR31499">
    <property type="entry name" value="MYB FAMILY TRANSCRIPTION FACTOR PHL11"/>
    <property type="match status" value="1"/>
</dbReference>